<accession>A0A0F9UTZ2</accession>
<dbReference type="EMBL" id="LAZR01000107">
    <property type="protein sequence ID" value="KKN90942.1"/>
    <property type="molecule type" value="Genomic_DNA"/>
</dbReference>
<evidence type="ECO:0000313" key="1">
    <source>
        <dbReference type="EMBL" id="KKN90942.1"/>
    </source>
</evidence>
<sequence>MLKVDNNMVDIEDFDLHVVAVFSIIIKHKFAMFDELKNYCKENDIPLKQLDRLIMMARL</sequence>
<protein>
    <submittedName>
        <fullName evidence="1">Uncharacterized protein</fullName>
    </submittedName>
</protein>
<gene>
    <name evidence="1" type="ORF">LCGC14_0225260</name>
</gene>
<proteinExistence type="predicted"/>
<reference evidence="1" key="1">
    <citation type="journal article" date="2015" name="Nature">
        <title>Complex archaea that bridge the gap between prokaryotes and eukaryotes.</title>
        <authorList>
            <person name="Spang A."/>
            <person name="Saw J.H."/>
            <person name="Jorgensen S.L."/>
            <person name="Zaremba-Niedzwiedzka K."/>
            <person name="Martijn J."/>
            <person name="Lind A.E."/>
            <person name="van Eijk R."/>
            <person name="Schleper C."/>
            <person name="Guy L."/>
            <person name="Ettema T.J."/>
        </authorList>
    </citation>
    <scope>NUCLEOTIDE SEQUENCE</scope>
</reference>
<name>A0A0F9UTZ2_9ZZZZ</name>
<organism evidence="1">
    <name type="scientific">marine sediment metagenome</name>
    <dbReference type="NCBI Taxonomy" id="412755"/>
    <lineage>
        <taxon>unclassified sequences</taxon>
        <taxon>metagenomes</taxon>
        <taxon>ecological metagenomes</taxon>
    </lineage>
</organism>
<comment type="caution">
    <text evidence="1">The sequence shown here is derived from an EMBL/GenBank/DDBJ whole genome shotgun (WGS) entry which is preliminary data.</text>
</comment>
<dbReference type="AlphaFoldDB" id="A0A0F9UTZ2"/>